<comment type="caution">
    <text evidence="11">The sequence shown here is derived from an EMBL/GenBank/DDBJ whole genome shotgun (WGS) entry which is preliminary data.</text>
</comment>
<dbReference type="SMART" id="SM00369">
    <property type="entry name" value="LRR_TYP"/>
    <property type="match status" value="5"/>
</dbReference>
<dbReference type="InterPro" id="IPR000719">
    <property type="entry name" value="Prot_kinase_dom"/>
</dbReference>
<keyword evidence="6 9" id="KW-0472">Membrane</keyword>
<reference evidence="11 12" key="1">
    <citation type="submission" date="2020-06" db="EMBL/GenBank/DDBJ databases">
        <title>WGS assembly of Ceratodon purpureus strain R40.</title>
        <authorList>
            <person name="Carey S.B."/>
            <person name="Jenkins J."/>
            <person name="Shu S."/>
            <person name="Lovell J.T."/>
            <person name="Sreedasyam A."/>
            <person name="Maumus F."/>
            <person name="Tiley G.P."/>
            <person name="Fernandez-Pozo N."/>
            <person name="Barry K."/>
            <person name="Chen C."/>
            <person name="Wang M."/>
            <person name="Lipzen A."/>
            <person name="Daum C."/>
            <person name="Saski C.A."/>
            <person name="Payton A.C."/>
            <person name="Mcbreen J.C."/>
            <person name="Conrad R.E."/>
            <person name="Kollar L.M."/>
            <person name="Olsson S."/>
            <person name="Huttunen S."/>
            <person name="Landis J.B."/>
            <person name="Wickett N.J."/>
            <person name="Johnson M.G."/>
            <person name="Rensing S.A."/>
            <person name="Grimwood J."/>
            <person name="Schmutz J."/>
            <person name="Mcdaniel S.F."/>
        </authorList>
    </citation>
    <scope>NUCLEOTIDE SEQUENCE [LARGE SCALE GENOMIC DNA]</scope>
    <source>
        <strain evidence="11 12">R40</strain>
    </source>
</reference>
<dbReference type="FunFam" id="3.80.10.10:FF:000095">
    <property type="entry name" value="LRR receptor-like serine/threonine-protein kinase GSO1"/>
    <property type="match status" value="1"/>
</dbReference>
<feature type="compositionally biased region" description="Low complexity" evidence="8">
    <location>
        <begin position="925"/>
        <end position="934"/>
    </location>
</feature>
<protein>
    <recommendedName>
        <fullName evidence="10">Protein kinase domain-containing protein</fullName>
    </recommendedName>
</protein>
<organism evidence="11 12">
    <name type="scientific">Ceratodon purpureus</name>
    <name type="common">Fire moss</name>
    <name type="synonym">Dicranum purpureum</name>
    <dbReference type="NCBI Taxonomy" id="3225"/>
    <lineage>
        <taxon>Eukaryota</taxon>
        <taxon>Viridiplantae</taxon>
        <taxon>Streptophyta</taxon>
        <taxon>Embryophyta</taxon>
        <taxon>Bryophyta</taxon>
        <taxon>Bryophytina</taxon>
        <taxon>Bryopsida</taxon>
        <taxon>Dicranidae</taxon>
        <taxon>Pseudoditrichales</taxon>
        <taxon>Ditrichaceae</taxon>
        <taxon>Ceratodon</taxon>
    </lineage>
</organism>
<dbReference type="GO" id="GO:0004672">
    <property type="term" value="F:protein kinase activity"/>
    <property type="evidence" value="ECO:0007669"/>
    <property type="project" value="InterPro"/>
</dbReference>
<dbReference type="Pfam" id="PF13855">
    <property type="entry name" value="LRR_8"/>
    <property type="match status" value="2"/>
</dbReference>
<dbReference type="PROSITE" id="PS00107">
    <property type="entry name" value="PROTEIN_KINASE_ATP"/>
    <property type="match status" value="1"/>
</dbReference>
<dbReference type="SUPFAM" id="SSF56112">
    <property type="entry name" value="Protein kinase-like (PK-like)"/>
    <property type="match status" value="1"/>
</dbReference>
<dbReference type="PANTHER" id="PTHR48010:SF58">
    <property type="entry name" value="RECEPTOR PROTEIN KINASE-LIKE PROTEIN ZAR1"/>
    <property type="match status" value="1"/>
</dbReference>
<evidence type="ECO:0000256" key="6">
    <source>
        <dbReference type="ARBA" id="ARBA00023136"/>
    </source>
</evidence>
<evidence type="ECO:0000256" key="8">
    <source>
        <dbReference type="SAM" id="MobiDB-lite"/>
    </source>
</evidence>
<dbReference type="Pfam" id="PF00560">
    <property type="entry name" value="LRR_1"/>
    <property type="match status" value="5"/>
</dbReference>
<evidence type="ECO:0000256" key="7">
    <source>
        <dbReference type="PROSITE-ProRule" id="PRU10141"/>
    </source>
</evidence>
<dbReference type="SMART" id="SM00220">
    <property type="entry name" value="S_TKc"/>
    <property type="match status" value="1"/>
</dbReference>
<gene>
    <name evidence="11" type="ORF">KC19_6G167600</name>
</gene>
<sequence length="951" mass="104933">MAVQRPGCSILMPLRMKRSCKPDLDPHQFLRRLSGSWFLLLVVIVLLSIHVRTGASTSCDDSRGPSLELGLERTTALSRRRLAVNLTKSLLEDGEALLRIKANILTDPLNVTYWWKRSGANKALNPCRMRNWTAQYWPGINCTNKRVTSINLSNMSLTGTLSPYVGALTFLKSVDLSNNFFTGPIPGDLTSATHLETLNLANNRLDSELPASLGNWTNLTSLNVANNRLVGSIPASIGNLQLLETLNMTGNNLTGAIPQELNLCRKLNQVDLSGNGLQGIVPFQNLTNLTVLRLQGNKLEGDFVTRLDTLFRLEDLDLSYNLLNGTIPTTISNLPLRNQLSLHHNNLTGEIPDALGSLALVLRIDLSYNNLTGGIPNSVGQLLSLQEFNVSLNELHGEIPTSLALLPSLAVLDISKNHIGGLLPAFADMKGLRWFDASFNSLVGPLPDKFVDFAALRYLNVSYNQLIGEVPFFVEHDNVTRQSFMHTRLCGGVIGISCEHRSSHTSTVISIAVGSSVGFVVLFIILYVLCSRHHEKEKQHKKFGNVSTEFELKLTPEQVLRATQNFNAGSKIGEGNMSAVYRGVLPGDTQVAVKKLAIKRGDMNESMEKVLDNGFESLGHIRHWSLVKVLGYCCSPDITALVMEYMPNGTLSNLMYPEQRDTEFVREFNWNHRFNTAIGVAEGLKYLHHECPTPTVHGDLKPSNILFNTFMEARITDFGVAKLLADHGLGARPTLEIGFDNSYKAPESANLAGCTMKGDVYSFGVIVLEMISGRSPRLLGTGVTMPQWIRDTLSDSKALQNILDPILMRELEDNQQKMSMVLGVALLCTREHPQERPYITEVLKMLSHIKSRPQNEGKGSQRFRTSPSTHQRNEEIRQEVPGIEIASTPPITPASHTPAPHLSPMQPVLSHNPSYSGPSGITTRSSQLSSLQSLHMTNPSLSSWTPTAENR</sequence>
<feature type="compositionally biased region" description="Polar residues" evidence="8">
    <location>
        <begin position="909"/>
        <end position="924"/>
    </location>
</feature>
<feature type="compositionally biased region" description="Polar residues" evidence="8">
    <location>
        <begin position="935"/>
        <end position="951"/>
    </location>
</feature>
<dbReference type="PROSITE" id="PS50011">
    <property type="entry name" value="PROTEIN_KINASE_DOM"/>
    <property type="match status" value="1"/>
</dbReference>
<dbReference type="InterPro" id="IPR017441">
    <property type="entry name" value="Protein_kinase_ATP_BS"/>
</dbReference>
<keyword evidence="12" id="KW-1185">Reference proteome</keyword>
<dbReference type="InterPro" id="IPR001245">
    <property type="entry name" value="Ser-Thr/Tyr_kinase_cat_dom"/>
</dbReference>
<evidence type="ECO:0000256" key="3">
    <source>
        <dbReference type="ARBA" id="ARBA00022692"/>
    </source>
</evidence>
<evidence type="ECO:0000256" key="5">
    <source>
        <dbReference type="ARBA" id="ARBA00022989"/>
    </source>
</evidence>
<evidence type="ECO:0000259" key="10">
    <source>
        <dbReference type="PROSITE" id="PS50011"/>
    </source>
</evidence>
<evidence type="ECO:0000256" key="4">
    <source>
        <dbReference type="ARBA" id="ARBA00022737"/>
    </source>
</evidence>
<keyword evidence="5 9" id="KW-1133">Transmembrane helix</keyword>
<dbReference type="PANTHER" id="PTHR48010">
    <property type="entry name" value="OS05G0588300 PROTEIN"/>
    <property type="match status" value="1"/>
</dbReference>
<dbReference type="InterPro" id="IPR001611">
    <property type="entry name" value="Leu-rich_rpt"/>
</dbReference>
<feature type="region of interest" description="Disordered" evidence="8">
    <location>
        <begin position="851"/>
        <end position="951"/>
    </location>
</feature>
<evidence type="ECO:0000256" key="9">
    <source>
        <dbReference type="SAM" id="Phobius"/>
    </source>
</evidence>
<evidence type="ECO:0000256" key="2">
    <source>
        <dbReference type="ARBA" id="ARBA00022614"/>
    </source>
</evidence>
<keyword evidence="2" id="KW-0433">Leucine-rich repeat</keyword>
<dbReference type="InterPro" id="IPR003591">
    <property type="entry name" value="Leu-rich_rpt_typical-subtyp"/>
</dbReference>
<dbReference type="InterPro" id="IPR032675">
    <property type="entry name" value="LRR_dom_sf"/>
</dbReference>
<dbReference type="InterPro" id="IPR050994">
    <property type="entry name" value="At_inactive_RLKs"/>
</dbReference>
<dbReference type="InterPro" id="IPR011009">
    <property type="entry name" value="Kinase-like_dom_sf"/>
</dbReference>
<keyword evidence="4" id="KW-0677">Repeat</keyword>
<dbReference type="Gene3D" id="3.80.10.10">
    <property type="entry name" value="Ribonuclease Inhibitor"/>
    <property type="match status" value="3"/>
</dbReference>
<dbReference type="Gene3D" id="1.10.510.10">
    <property type="entry name" value="Transferase(Phosphotransferase) domain 1"/>
    <property type="match status" value="1"/>
</dbReference>
<keyword evidence="7" id="KW-0547">Nucleotide-binding</keyword>
<name>A0A8T0HIH9_CERPU</name>
<dbReference type="GO" id="GO:0016020">
    <property type="term" value="C:membrane"/>
    <property type="evidence" value="ECO:0007669"/>
    <property type="project" value="UniProtKB-SubCell"/>
</dbReference>
<evidence type="ECO:0000313" key="12">
    <source>
        <dbReference type="Proteomes" id="UP000822688"/>
    </source>
</evidence>
<feature type="compositionally biased region" description="Polar residues" evidence="8">
    <location>
        <begin position="852"/>
        <end position="870"/>
    </location>
</feature>
<accession>A0A8T0HIH9</accession>
<dbReference type="Gene3D" id="3.30.200.20">
    <property type="entry name" value="Phosphorylase Kinase, domain 1"/>
    <property type="match status" value="1"/>
</dbReference>
<proteinExistence type="predicted"/>
<dbReference type="AlphaFoldDB" id="A0A8T0HIH9"/>
<dbReference type="SUPFAM" id="SSF52058">
    <property type="entry name" value="L domain-like"/>
    <property type="match status" value="1"/>
</dbReference>
<dbReference type="EMBL" id="CM026427">
    <property type="protein sequence ID" value="KAG0570504.1"/>
    <property type="molecule type" value="Genomic_DNA"/>
</dbReference>
<feature type="binding site" evidence="7">
    <location>
        <position position="599"/>
    </location>
    <ligand>
        <name>ATP</name>
        <dbReference type="ChEBI" id="CHEBI:30616"/>
    </ligand>
</feature>
<comment type="subcellular location">
    <subcellularLocation>
        <location evidence="1">Membrane</location>
        <topology evidence="1">Single-pass membrane protein</topology>
    </subcellularLocation>
</comment>
<evidence type="ECO:0000256" key="1">
    <source>
        <dbReference type="ARBA" id="ARBA00004167"/>
    </source>
</evidence>
<feature type="transmembrane region" description="Helical" evidence="9">
    <location>
        <begin position="508"/>
        <end position="530"/>
    </location>
</feature>
<feature type="domain" description="Protein kinase" evidence="10">
    <location>
        <begin position="566"/>
        <end position="851"/>
    </location>
</feature>
<evidence type="ECO:0000313" key="11">
    <source>
        <dbReference type="EMBL" id="KAG0570504.1"/>
    </source>
</evidence>
<keyword evidence="7" id="KW-0067">ATP-binding</keyword>
<keyword evidence="3 9" id="KW-0812">Transmembrane</keyword>
<dbReference type="GO" id="GO:0005524">
    <property type="term" value="F:ATP binding"/>
    <property type="evidence" value="ECO:0007669"/>
    <property type="project" value="UniProtKB-UniRule"/>
</dbReference>
<dbReference type="Proteomes" id="UP000822688">
    <property type="component" value="Chromosome 6"/>
</dbReference>
<dbReference type="Pfam" id="PF07714">
    <property type="entry name" value="PK_Tyr_Ser-Thr"/>
    <property type="match status" value="1"/>
</dbReference>